<dbReference type="Proteomes" id="UP001732700">
    <property type="component" value="Chromosome 1A"/>
</dbReference>
<proteinExistence type="predicted"/>
<accession>A0ACD5TCY7</accession>
<sequence>MHIHTTAKHSPPPLVCFFTSILHPITYPPAQRFLNIFGQVSNQPARWQHVHIHGENHANHPISHLDHSNHRHSTDHRAIIRQNTIAASAIPCLRFLMAAAASKKNQQAPPAPAAASTGGPTVVDPKFEWAEKAGSYVLRLSLPGFRKDDFRVQVDGAGRLTVRGSRPTVTGPGSLHKVFKLPATAAVDDIAGRFEAGVLTLTVPKRAGASPGAPPTSIEEVKRKQPGVAKEFKPNEEEIAKADVLKSRKQEQQKKEEDAKPKAPRSAAASPPQKPDVDATTADKARQQKQQEEEASRRKQEQQQKPASVPAKEEENVKPEAPQAAPPTKPEALTGADKAKAEVVPESLADKVRRRSEEEGANAAPMVVAKRAKTDGAKKGTASWGGGWKERVQGELKVLTDMKWADGLVEAARNNKEVVAIGIAAFSLGFLVSHKLFRKS</sequence>
<organism evidence="1 2">
    <name type="scientific">Avena sativa</name>
    <name type="common">Oat</name>
    <dbReference type="NCBI Taxonomy" id="4498"/>
    <lineage>
        <taxon>Eukaryota</taxon>
        <taxon>Viridiplantae</taxon>
        <taxon>Streptophyta</taxon>
        <taxon>Embryophyta</taxon>
        <taxon>Tracheophyta</taxon>
        <taxon>Spermatophyta</taxon>
        <taxon>Magnoliopsida</taxon>
        <taxon>Liliopsida</taxon>
        <taxon>Poales</taxon>
        <taxon>Poaceae</taxon>
        <taxon>BOP clade</taxon>
        <taxon>Pooideae</taxon>
        <taxon>Poodae</taxon>
        <taxon>Poeae</taxon>
        <taxon>Poeae Chloroplast Group 1 (Aveneae type)</taxon>
        <taxon>Aveninae</taxon>
        <taxon>Avena</taxon>
    </lineage>
</organism>
<reference evidence="1" key="2">
    <citation type="submission" date="2025-09" db="UniProtKB">
        <authorList>
            <consortium name="EnsemblPlants"/>
        </authorList>
    </citation>
    <scope>IDENTIFICATION</scope>
</reference>
<evidence type="ECO:0000313" key="1">
    <source>
        <dbReference type="EnsemblPlants" id="AVESA.00010b.r2.1AG0032530.1.CDS.1"/>
    </source>
</evidence>
<reference evidence="1" key="1">
    <citation type="submission" date="2021-05" db="EMBL/GenBank/DDBJ databases">
        <authorList>
            <person name="Scholz U."/>
            <person name="Mascher M."/>
            <person name="Fiebig A."/>
        </authorList>
    </citation>
    <scope>NUCLEOTIDE SEQUENCE [LARGE SCALE GENOMIC DNA]</scope>
</reference>
<protein>
    <submittedName>
        <fullName evidence="1">Uncharacterized protein</fullName>
    </submittedName>
</protein>
<evidence type="ECO:0000313" key="2">
    <source>
        <dbReference type="Proteomes" id="UP001732700"/>
    </source>
</evidence>
<keyword evidence="2" id="KW-1185">Reference proteome</keyword>
<dbReference type="EnsemblPlants" id="AVESA.00010b.r2.1AG0032530.1">
    <property type="protein sequence ID" value="AVESA.00010b.r2.1AG0032530.1.CDS.1"/>
    <property type="gene ID" value="AVESA.00010b.r2.1AG0032530"/>
</dbReference>
<name>A0ACD5TCY7_AVESA</name>